<proteinExistence type="predicted"/>
<organism evidence="1 2">
    <name type="scientific">Elysia crispata</name>
    <name type="common">lettuce slug</name>
    <dbReference type="NCBI Taxonomy" id="231223"/>
    <lineage>
        <taxon>Eukaryota</taxon>
        <taxon>Metazoa</taxon>
        <taxon>Spiralia</taxon>
        <taxon>Lophotrochozoa</taxon>
        <taxon>Mollusca</taxon>
        <taxon>Gastropoda</taxon>
        <taxon>Heterobranchia</taxon>
        <taxon>Euthyneura</taxon>
        <taxon>Panpulmonata</taxon>
        <taxon>Sacoglossa</taxon>
        <taxon>Placobranchoidea</taxon>
        <taxon>Plakobranchidae</taxon>
        <taxon>Elysia</taxon>
    </lineage>
</organism>
<dbReference type="Proteomes" id="UP001283361">
    <property type="component" value="Unassembled WGS sequence"/>
</dbReference>
<sequence>MRLHDRHSLQGPINLMLIVPELQWEPRADDSVCPGELTTSPALALDKGVGRASAPYWQAGHRLGLAGRADLLKETLLRIRAIQGLVTGGDDNLQGSNLTGFVTEPTSIRFEIFESFYYALCNTTQYCRIKRRTRINGDAAFSHTLANHAPNSTDGVHLIIKQRMDLSRHEIASSTDGVHLIKQRMDLSRHEIASSTDGVHLIKQRMDLSRHEIASSTDGVHLIKQRMDLSRHEIASSTDGVHLIKQRMDLSRHEIASSTDGVHLIKQRMDLSRHEIASSFKCKKCRLE</sequence>
<dbReference type="EMBL" id="JAWDGP010005185">
    <property type="protein sequence ID" value="KAK3758942.1"/>
    <property type="molecule type" value="Genomic_DNA"/>
</dbReference>
<comment type="caution">
    <text evidence="1">The sequence shown here is derived from an EMBL/GenBank/DDBJ whole genome shotgun (WGS) entry which is preliminary data.</text>
</comment>
<evidence type="ECO:0000313" key="2">
    <source>
        <dbReference type="Proteomes" id="UP001283361"/>
    </source>
</evidence>
<protein>
    <submittedName>
        <fullName evidence="1">Uncharacterized protein</fullName>
    </submittedName>
</protein>
<gene>
    <name evidence="1" type="ORF">RRG08_016021</name>
</gene>
<reference evidence="1" key="1">
    <citation type="journal article" date="2023" name="G3 (Bethesda)">
        <title>A reference genome for the long-term kleptoplast-retaining sea slug Elysia crispata morphotype clarki.</title>
        <authorList>
            <person name="Eastman K.E."/>
            <person name="Pendleton A.L."/>
            <person name="Shaikh M.A."/>
            <person name="Suttiyut T."/>
            <person name="Ogas R."/>
            <person name="Tomko P."/>
            <person name="Gavelis G."/>
            <person name="Widhalm J.R."/>
            <person name="Wisecaver J.H."/>
        </authorList>
    </citation>
    <scope>NUCLEOTIDE SEQUENCE</scope>
    <source>
        <strain evidence="1">ECLA1</strain>
    </source>
</reference>
<dbReference type="AlphaFoldDB" id="A0AAE1D6C1"/>
<evidence type="ECO:0000313" key="1">
    <source>
        <dbReference type="EMBL" id="KAK3758942.1"/>
    </source>
</evidence>
<keyword evidence="2" id="KW-1185">Reference proteome</keyword>
<accession>A0AAE1D6C1</accession>
<name>A0AAE1D6C1_9GAST</name>